<feature type="domain" description="N-acetyltransferase" evidence="5">
    <location>
        <begin position="7"/>
        <end position="170"/>
    </location>
</feature>
<proteinExistence type="predicted"/>
<evidence type="ECO:0000313" key="6">
    <source>
        <dbReference type="EMBL" id="MBD1224126.1"/>
    </source>
</evidence>
<evidence type="ECO:0000256" key="3">
    <source>
        <dbReference type="ARBA" id="ARBA00022679"/>
    </source>
</evidence>
<evidence type="ECO:0000259" key="5">
    <source>
        <dbReference type="PROSITE" id="PS51186"/>
    </source>
</evidence>
<organism evidence="6 7">
    <name type="scientific">Virgibacillus halodenitrificans</name>
    <name type="common">Bacillus halodenitrificans</name>
    <dbReference type="NCBI Taxonomy" id="1482"/>
    <lineage>
        <taxon>Bacteria</taxon>
        <taxon>Bacillati</taxon>
        <taxon>Bacillota</taxon>
        <taxon>Bacilli</taxon>
        <taxon>Bacillales</taxon>
        <taxon>Bacillaceae</taxon>
        <taxon>Virgibacillus</taxon>
    </lineage>
</organism>
<dbReference type="SUPFAM" id="SSF53383">
    <property type="entry name" value="PLP-dependent transferases"/>
    <property type="match status" value="1"/>
</dbReference>
<dbReference type="Gene3D" id="3.40.640.10">
    <property type="entry name" value="Type I PLP-dependent aspartate aminotransferase-like (Major domain)"/>
    <property type="match status" value="1"/>
</dbReference>
<dbReference type="Gene3D" id="3.90.1150.10">
    <property type="entry name" value="Aspartate Aminotransferase, domain 1"/>
    <property type="match status" value="1"/>
</dbReference>
<keyword evidence="3" id="KW-0808">Transferase</keyword>
<dbReference type="Pfam" id="PF00266">
    <property type="entry name" value="Aminotran_5"/>
    <property type="match status" value="1"/>
</dbReference>
<dbReference type="InterPro" id="IPR015421">
    <property type="entry name" value="PyrdxlP-dep_Trfase_major"/>
</dbReference>
<dbReference type="GO" id="GO:0008483">
    <property type="term" value="F:transaminase activity"/>
    <property type="evidence" value="ECO:0007669"/>
    <property type="project" value="UniProtKB-KW"/>
</dbReference>
<dbReference type="Pfam" id="PF21926">
    <property type="entry name" value="FeeM"/>
    <property type="match status" value="1"/>
</dbReference>
<dbReference type="InterPro" id="IPR016181">
    <property type="entry name" value="Acyl_CoA_acyltransferase"/>
</dbReference>
<dbReference type="PROSITE" id="PS51186">
    <property type="entry name" value="GNAT"/>
    <property type="match status" value="1"/>
</dbReference>
<evidence type="ECO:0000256" key="4">
    <source>
        <dbReference type="ARBA" id="ARBA00022898"/>
    </source>
</evidence>
<evidence type="ECO:0000256" key="2">
    <source>
        <dbReference type="ARBA" id="ARBA00022576"/>
    </source>
</evidence>
<dbReference type="InterPro" id="IPR015422">
    <property type="entry name" value="PyrdxlP-dep_Trfase_small"/>
</dbReference>
<name>A0ABR7VQU3_VIRHA</name>
<dbReference type="InterPro" id="IPR000182">
    <property type="entry name" value="GNAT_dom"/>
</dbReference>
<comment type="cofactor">
    <cofactor evidence="1">
        <name>pyridoxal 5'-phosphate</name>
        <dbReference type="ChEBI" id="CHEBI:597326"/>
    </cofactor>
</comment>
<dbReference type="SUPFAM" id="SSF55729">
    <property type="entry name" value="Acyl-CoA N-acyltransferases (Nat)"/>
    <property type="match status" value="1"/>
</dbReference>
<protein>
    <submittedName>
        <fullName evidence="6">Aminotransferase class V-fold PLP-dependent enzyme</fullName>
    </submittedName>
</protein>
<comment type="caution">
    <text evidence="6">The sequence shown here is derived from an EMBL/GenBank/DDBJ whole genome shotgun (WGS) entry which is preliminary data.</text>
</comment>
<dbReference type="Gene3D" id="3.40.630.30">
    <property type="match status" value="1"/>
</dbReference>
<keyword evidence="4" id="KW-0663">Pyridoxal phosphate</keyword>
<accession>A0ABR7VQU3</accession>
<dbReference type="InterPro" id="IPR015424">
    <property type="entry name" value="PyrdxlP-dep_Trfase"/>
</dbReference>
<dbReference type="EMBL" id="JACWEZ010000013">
    <property type="protein sequence ID" value="MBD1224126.1"/>
    <property type="molecule type" value="Genomic_DNA"/>
</dbReference>
<keyword evidence="2 6" id="KW-0032">Aminotransferase</keyword>
<dbReference type="PANTHER" id="PTHR42778">
    <property type="entry name" value="2-AMINOETHYLPHOSPHONATE--PYRUVATE TRANSAMINASE"/>
    <property type="match status" value="1"/>
</dbReference>
<reference evidence="6 7" key="1">
    <citation type="submission" date="2020-09" db="EMBL/GenBank/DDBJ databases">
        <title>Draft Genome Sequences of Oil-Oxidizing Bacteria Halomonas titanicae, Marinobacter lutaoensis, and Virgibacillus halodenitrificans Isolated from Highly Saline Environments.</title>
        <authorList>
            <person name="Grouzdev D.S."/>
            <person name="Sokolova D.S."/>
            <person name="Semenova E.M."/>
            <person name="Borzenkov I.A."/>
            <person name="Bidzhieva S.K."/>
            <person name="Poltaraus A.B."/>
            <person name="Nazina T.N."/>
        </authorList>
    </citation>
    <scope>NUCLEOTIDE SEQUENCE [LARGE SCALE GENOMIC DNA]</scope>
    <source>
        <strain evidence="6 7">VKM B-3472D</strain>
    </source>
</reference>
<gene>
    <name evidence="6" type="ORF">IC602_16070</name>
</gene>
<evidence type="ECO:0000313" key="7">
    <source>
        <dbReference type="Proteomes" id="UP000621631"/>
    </source>
</evidence>
<dbReference type="InterPro" id="IPR000192">
    <property type="entry name" value="Aminotrans_V_dom"/>
</dbReference>
<sequence length="536" mass="60819">MNECTSILYKLADNKAELDQIHQLNYETFVEEIPQHEKNTTRILVDRFHEQNTYIIAKLAGKVIGMITVRGERPFSLDQKLSNLDEYLPADAVPCEIRLLSIKKEYRGGSVFYGLCKKLVSYCLEQGFNMALISGTTRQTKLYRHIGFKPFGPLVGTKEAPYQPMYLTVECFEKSTPAFERLMKREKNTMNHSFLPGPVSISGNVKKAFEKPAISHRSERFLEIFRDVQKKLCSLTNSSFVEIAVGTGTIANEMVAAQLSTIKGKGLILSNGEFGDRLIQQANRWQLDFETFQKSWNMPITADEVKKRLATNPEINWLWTVHCETSTGFVFPIEELKSHCKRNQVRLCLDACSSLGVLPIDLKDVYLTASVSGKGIGSYPGLAFVFHEDQLEPHTCIPSYLDIGLYQQKNGVPFTHSSNGLLALHEALKQTQPASRELAARISHRFLHEGMDVIWGENYSPGILTIRLPAFIDSIKFGEMLRQRGVYISYESSYLLKRNWIQLAFMGAQPDTDVMKAVDLLIRLYRSVKKKEGSFQ</sequence>
<dbReference type="Proteomes" id="UP000621631">
    <property type="component" value="Unassembled WGS sequence"/>
</dbReference>
<keyword evidence="7" id="KW-1185">Reference proteome</keyword>
<evidence type="ECO:0000256" key="1">
    <source>
        <dbReference type="ARBA" id="ARBA00001933"/>
    </source>
</evidence>
<dbReference type="RefSeq" id="WP_160804185.1">
    <property type="nucleotide sequence ID" value="NZ_CP090006.1"/>
</dbReference>
<dbReference type="PANTHER" id="PTHR42778:SF1">
    <property type="entry name" value="2-AMINOETHYLPHOSPHONATE--PYRUVATE TRANSAMINASE"/>
    <property type="match status" value="1"/>
</dbReference>
<dbReference type="InterPro" id="IPR054597">
    <property type="entry name" value="FeeM_cat"/>
</dbReference>